<dbReference type="InterPro" id="IPR001093">
    <property type="entry name" value="IMP_DH_GMPRt"/>
</dbReference>
<dbReference type="Pfam" id="PF00478">
    <property type="entry name" value="IMPDH"/>
    <property type="match status" value="1"/>
</dbReference>
<evidence type="ECO:0000259" key="1">
    <source>
        <dbReference type="Pfam" id="PF00478"/>
    </source>
</evidence>
<protein>
    <recommendedName>
        <fullName evidence="1">IMP dehydrogenase/GMP reductase domain-containing protein</fullName>
    </recommendedName>
</protein>
<name>X1FCG3_9ZZZZ</name>
<dbReference type="InterPro" id="IPR013785">
    <property type="entry name" value="Aldolase_TIM"/>
</dbReference>
<dbReference type="GO" id="GO:0006183">
    <property type="term" value="P:GTP biosynthetic process"/>
    <property type="evidence" value="ECO:0007669"/>
    <property type="project" value="TreeGrafter"/>
</dbReference>
<organism evidence="2">
    <name type="scientific">marine sediment metagenome</name>
    <dbReference type="NCBI Taxonomy" id="412755"/>
    <lineage>
        <taxon>unclassified sequences</taxon>
        <taxon>metagenomes</taxon>
        <taxon>ecological metagenomes</taxon>
    </lineage>
</organism>
<dbReference type="PANTHER" id="PTHR11911:SF85">
    <property type="entry name" value="INOSINE-5'-MONOPHOSPHATE DEHYDROGENASE"/>
    <property type="match status" value="1"/>
</dbReference>
<comment type="caution">
    <text evidence="2">The sequence shown here is derived from an EMBL/GenBank/DDBJ whole genome shotgun (WGS) entry which is preliminary data.</text>
</comment>
<dbReference type="SMART" id="SM01240">
    <property type="entry name" value="IMPDH"/>
    <property type="match status" value="1"/>
</dbReference>
<sequence>MAAPRFKQLRRSYGFDEVAIVPGDVTVNPDQTDIDFRIDNFTFSVPIIAAAMDAVTDVNFATQMGKLGGLAVLNLEGVQTRYDNPQEVLAEITQATGTEVTSLLQKIYSQPIKENLIGERIQAIKKSGAICAVSVTPANTKHFAPTTAEAGADILVVQSTVTSARHISKSYRGLIFTELRQSIVMPIIVGNCVSYSSCLELLRVGVSGVLVGVGPGAACTTRQVLGVGVPQVTATIDCAAARDQYLEESGRYVPIITDGGFRNGG</sequence>
<dbReference type="EMBL" id="BARU01011218">
    <property type="protein sequence ID" value="GAH42652.1"/>
    <property type="molecule type" value="Genomic_DNA"/>
</dbReference>
<feature type="non-terminal residue" evidence="2">
    <location>
        <position position="265"/>
    </location>
</feature>
<reference evidence="2" key="1">
    <citation type="journal article" date="2014" name="Front. Microbiol.">
        <title>High frequency of phylogenetically diverse reductive dehalogenase-homologous genes in deep subseafloor sedimentary metagenomes.</title>
        <authorList>
            <person name="Kawai M."/>
            <person name="Futagami T."/>
            <person name="Toyoda A."/>
            <person name="Takaki Y."/>
            <person name="Nishi S."/>
            <person name="Hori S."/>
            <person name="Arai W."/>
            <person name="Tsubouchi T."/>
            <person name="Morono Y."/>
            <person name="Uchiyama I."/>
            <person name="Ito T."/>
            <person name="Fujiyama A."/>
            <person name="Inagaki F."/>
            <person name="Takami H."/>
        </authorList>
    </citation>
    <scope>NUCLEOTIDE SEQUENCE</scope>
    <source>
        <strain evidence="2">Expedition CK06-06</strain>
    </source>
</reference>
<gene>
    <name evidence="2" type="ORF">S03H2_21137</name>
</gene>
<proteinExistence type="predicted"/>
<dbReference type="Gene3D" id="3.20.20.70">
    <property type="entry name" value="Aldolase class I"/>
    <property type="match status" value="1"/>
</dbReference>
<dbReference type="PANTHER" id="PTHR11911">
    <property type="entry name" value="INOSINE-5-MONOPHOSPHATE DEHYDROGENASE RELATED"/>
    <property type="match status" value="1"/>
</dbReference>
<dbReference type="SUPFAM" id="SSF51412">
    <property type="entry name" value="Inosine monophosphate dehydrogenase (IMPDH)"/>
    <property type="match status" value="1"/>
</dbReference>
<dbReference type="AlphaFoldDB" id="X1FCG3"/>
<feature type="domain" description="IMP dehydrogenase/GMP reductase" evidence="1">
    <location>
        <begin position="13"/>
        <end position="263"/>
    </location>
</feature>
<dbReference type="InterPro" id="IPR005990">
    <property type="entry name" value="IMP_DH"/>
</dbReference>
<dbReference type="GO" id="GO:0003938">
    <property type="term" value="F:IMP dehydrogenase activity"/>
    <property type="evidence" value="ECO:0007669"/>
    <property type="project" value="InterPro"/>
</dbReference>
<evidence type="ECO:0000313" key="2">
    <source>
        <dbReference type="EMBL" id="GAH42652.1"/>
    </source>
</evidence>
<accession>X1FCG3</accession>